<name>A0A2G9I4H1_9LAMI</name>
<dbReference type="OrthoDB" id="747933at2759"/>
<evidence type="ECO:0000313" key="2">
    <source>
        <dbReference type="Proteomes" id="UP000231279"/>
    </source>
</evidence>
<comment type="caution">
    <text evidence="1">The sequence shown here is derived from an EMBL/GenBank/DDBJ whole genome shotgun (WGS) entry which is preliminary data.</text>
</comment>
<evidence type="ECO:0000313" key="1">
    <source>
        <dbReference type="EMBL" id="PIN24653.1"/>
    </source>
</evidence>
<dbReference type="PANTHER" id="PTHR31579:SF49">
    <property type="entry name" value="DUF506 FAMILY PROTEIN"/>
    <property type="match status" value="1"/>
</dbReference>
<dbReference type="Proteomes" id="UP000231279">
    <property type="component" value="Unassembled WGS sequence"/>
</dbReference>
<sequence>MGAGEAMRDRDRASASMATERWIMASHHQRHHLLHFLAARADHRFLGSIVVSGNNMYIGHDLIHFDHDDGSNFFNLQQLPESDHDFVDDRDEDDEPQDAEEEERRLIYRESQQFLFQYSVSKVLKNQRFCSKSVKSENVGTKSAKWPIFWDQMKYWNNNTQLVQSLRQAAVDQLCSQGFNASLCISKWNRTHKTPAAGTQEYIQVMATKQGRRKQIPSLYNKLIHLLPQIYIGKSEHMNAIVRLVCGAAKKSSQEQNIHMGPWRRSSFMLMKWLATSTHRKFLQYR</sequence>
<dbReference type="Pfam" id="PF04720">
    <property type="entry name" value="PDDEXK_6"/>
    <property type="match status" value="2"/>
</dbReference>
<organism evidence="1 2">
    <name type="scientific">Handroanthus impetiginosus</name>
    <dbReference type="NCBI Taxonomy" id="429701"/>
    <lineage>
        <taxon>Eukaryota</taxon>
        <taxon>Viridiplantae</taxon>
        <taxon>Streptophyta</taxon>
        <taxon>Embryophyta</taxon>
        <taxon>Tracheophyta</taxon>
        <taxon>Spermatophyta</taxon>
        <taxon>Magnoliopsida</taxon>
        <taxon>eudicotyledons</taxon>
        <taxon>Gunneridae</taxon>
        <taxon>Pentapetalae</taxon>
        <taxon>asterids</taxon>
        <taxon>lamiids</taxon>
        <taxon>Lamiales</taxon>
        <taxon>Bignoniaceae</taxon>
        <taxon>Crescentiina</taxon>
        <taxon>Tabebuia alliance</taxon>
        <taxon>Handroanthus</taxon>
    </lineage>
</organism>
<dbReference type="STRING" id="429701.A0A2G9I4H1"/>
<accession>A0A2G9I4H1</accession>
<gene>
    <name evidence="1" type="ORF">CDL12_02616</name>
</gene>
<dbReference type="PANTHER" id="PTHR31579">
    <property type="entry name" value="OS03G0796600 PROTEIN"/>
    <property type="match status" value="1"/>
</dbReference>
<dbReference type="InterPro" id="IPR006502">
    <property type="entry name" value="PDDEXK-like"/>
</dbReference>
<protein>
    <submittedName>
        <fullName evidence="1">Uncharacterized protein</fullName>
    </submittedName>
</protein>
<keyword evidence="2" id="KW-1185">Reference proteome</keyword>
<dbReference type="EMBL" id="NKXS01000380">
    <property type="protein sequence ID" value="PIN24653.1"/>
    <property type="molecule type" value="Genomic_DNA"/>
</dbReference>
<proteinExistence type="predicted"/>
<dbReference type="AlphaFoldDB" id="A0A2G9I4H1"/>
<reference evidence="2" key="1">
    <citation type="journal article" date="2018" name="Gigascience">
        <title>Genome assembly of the Pink Ipe (Handroanthus impetiginosus, Bignoniaceae), a highly valued, ecologically keystone Neotropical timber forest tree.</title>
        <authorList>
            <person name="Silva-Junior O.B."/>
            <person name="Grattapaglia D."/>
            <person name="Novaes E."/>
            <person name="Collevatti R.G."/>
        </authorList>
    </citation>
    <scope>NUCLEOTIDE SEQUENCE [LARGE SCALE GENOMIC DNA]</scope>
    <source>
        <strain evidence="2">cv. UFG-1</strain>
    </source>
</reference>